<dbReference type="EMBL" id="LKEA01000083">
    <property type="protein sequence ID" value="ROV88141.1"/>
    <property type="molecule type" value="Genomic_DNA"/>
</dbReference>
<sequence>MADSQVKARKGDVVLRRYTPVIEELDQDIEMPELKKDEDDDGPTVDNASNDDLVESTLEYDDDEDDSDAATTLSSSPLATATFFPTTSPLEHPSTLLTLFFNKHNELRNSGSAIGLVIALIWVGILIRQRRRRHDKNEPNTRNYPSRINQHFRLKATFHIPSIPHLPSFLASPLVRFTKPESSATPRRQVSNPSRQVYVSGHEYAPSVSWIPNTDPQAADRTDGDVNHTTPKGWLVEKRHETSYPVSLLDPDEVAERSGNDNTGILDELPPMPDLGLQKMYTNETTATQASATSGEETVTAPPLVFTQKDARAYYKRIWAEFSVAGNTEL</sequence>
<evidence type="ECO:0000256" key="1">
    <source>
        <dbReference type="SAM" id="MobiDB-lite"/>
    </source>
</evidence>
<feature type="transmembrane region" description="Helical" evidence="2">
    <location>
        <begin position="110"/>
        <end position="127"/>
    </location>
</feature>
<dbReference type="AlphaFoldDB" id="A0A423VB37"/>
<dbReference type="OrthoDB" id="5238281at2759"/>
<accession>A0A423VB37</accession>
<feature type="region of interest" description="Disordered" evidence="1">
    <location>
        <begin position="208"/>
        <end position="231"/>
    </location>
</feature>
<keyword evidence="2" id="KW-0812">Transmembrane</keyword>
<keyword evidence="4" id="KW-1185">Reference proteome</keyword>
<keyword evidence="2" id="KW-1133">Transmembrane helix</keyword>
<proteinExistence type="predicted"/>
<reference evidence="3 4" key="1">
    <citation type="submission" date="2015-09" db="EMBL/GenBank/DDBJ databases">
        <title>Host preference determinants of Valsa canker pathogens revealed by comparative genomics.</title>
        <authorList>
            <person name="Yin Z."/>
            <person name="Huang L."/>
        </authorList>
    </citation>
    <scope>NUCLEOTIDE SEQUENCE [LARGE SCALE GENOMIC DNA]</scope>
    <source>
        <strain evidence="3 4">03-1</strain>
    </source>
</reference>
<evidence type="ECO:0000256" key="2">
    <source>
        <dbReference type="SAM" id="Phobius"/>
    </source>
</evidence>
<evidence type="ECO:0000313" key="4">
    <source>
        <dbReference type="Proteomes" id="UP000283895"/>
    </source>
</evidence>
<gene>
    <name evidence="3" type="ORF">VMCG_10432</name>
</gene>
<dbReference type="Proteomes" id="UP000283895">
    <property type="component" value="Unassembled WGS sequence"/>
</dbReference>
<name>A0A423VB37_9PEZI</name>
<comment type="caution">
    <text evidence="3">The sequence shown here is derived from an EMBL/GenBank/DDBJ whole genome shotgun (WGS) entry which is preliminary data.</text>
</comment>
<feature type="region of interest" description="Disordered" evidence="1">
    <location>
        <begin position="29"/>
        <end position="53"/>
    </location>
</feature>
<protein>
    <submittedName>
        <fullName evidence="3">Uncharacterized protein</fullName>
    </submittedName>
</protein>
<organism evidence="3 4">
    <name type="scientific">Cytospora schulzeri</name>
    <dbReference type="NCBI Taxonomy" id="448051"/>
    <lineage>
        <taxon>Eukaryota</taxon>
        <taxon>Fungi</taxon>
        <taxon>Dikarya</taxon>
        <taxon>Ascomycota</taxon>
        <taxon>Pezizomycotina</taxon>
        <taxon>Sordariomycetes</taxon>
        <taxon>Sordariomycetidae</taxon>
        <taxon>Diaporthales</taxon>
        <taxon>Cytosporaceae</taxon>
        <taxon>Cytospora</taxon>
    </lineage>
</organism>
<evidence type="ECO:0000313" key="3">
    <source>
        <dbReference type="EMBL" id="ROV88141.1"/>
    </source>
</evidence>
<keyword evidence="2" id="KW-0472">Membrane</keyword>